<dbReference type="SUPFAM" id="SSF81901">
    <property type="entry name" value="HCP-like"/>
    <property type="match status" value="1"/>
</dbReference>
<evidence type="ECO:0000256" key="2">
    <source>
        <dbReference type="ARBA" id="ARBA00022803"/>
    </source>
</evidence>
<dbReference type="SUPFAM" id="SSF48452">
    <property type="entry name" value="TPR-like"/>
    <property type="match status" value="2"/>
</dbReference>
<gene>
    <name evidence="6" type="ORF">CKO13_06095</name>
</gene>
<dbReference type="SMART" id="SM00028">
    <property type="entry name" value="TPR"/>
    <property type="match status" value="13"/>
</dbReference>
<dbReference type="InterPro" id="IPR019734">
    <property type="entry name" value="TPR_rpt"/>
</dbReference>
<feature type="repeat" description="TPR" evidence="3">
    <location>
        <begin position="34"/>
        <end position="67"/>
    </location>
</feature>
<dbReference type="Pfam" id="PF12895">
    <property type="entry name" value="ANAPC3"/>
    <property type="match status" value="1"/>
</dbReference>
<organism evidence="6 7">
    <name type="scientific">Halorhodospira neutriphila</name>
    <dbReference type="NCBI Taxonomy" id="168379"/>
    <lineage>
        <taxon>Bacteria</taxon>
        <taxon>Pseudomonadati</taxon>
        <taxon>Pseudomonadota</taxon>
        <taxon>Gammaproteobacteria</taxon>
        <taxon>Chromatiales</taxon>
        <taxon>Ectothiorhodospiraceae</taxon>
        <taxon>Halorhodospira</taxon>
    </lineage>
</organism>
<evidence type="ECO:0000256" key="5">
    <source>
        <dbReference type="SAM" id="MobiDB-lite"/>
    </source>
</evidence>
<dbReference type="Gene3D" id="1.25.40.10">
    <property type="entry name" value="Tetratricopeptide repeat domain"/>
    <property type="match status" value="5"/>
</dbReference>
<feature type="region of interest" description="Disordered" evidence="5">
    <location>
        <begin position="407"/>
        <end position="428"/>
    </location>
</feature>
<evidence type="ECO:0000256" key="1">
    <source>
        <dbReference type="ARBA" id="ARBA00022737"/>
    </source>
</evidence>
<accession>A0ABS1E4D3</accession>
<name>A0ABS1E4D3_9GAMM</name>
<sequence length="925" mass="102254">MRMGTILPWSGVYLGLLLALAGGLAGCDSFDASPEEHLSKGVAYFQEGDLSAASIEFRNVLQEQPQNARARFYLGVTRLNTGEYELALKDLTKAKELGYSAQEIVLPLTQAHARAGSLEKALAVKAEEGMPPGEVARWHVVRGRAALSLGRRERAEGEFREALLADPGSAEARLGQAILAQAEGDWERASAWVDRVLAVEEAHAGAWRIRAMHALRDERREAALESLTRAIENSSPVRPADVFQRGLLRFKEGDLKGAREDAELLSEITGEEPRAPYLRGLIELRDGRLDAAQSAMEEALSRTDQFPAPRLVLAALHGEAGYHEQAQYQLNQYQAAKPDDPVVTLMRAVLAASRDRVERARELLEQYLSEQPGDRWALTLRARLAEEGGVGDGLFRETVLSGITAEGEEQAQAAGGEGGSGPQPREGVSYAGAEAHEAVVEAIGEGRYEQALTELDRLIAAHPEDPRLFNLRGGAYTALGQWERAFQAYQEALELEPAYISPMRNLGRLLARVDRRELALQVYRRGHERHPEHLGLALDLAGLEMASGQLRRAGEVLEAAIERHPKAPSPRVLEAQRQLRLGEAQAALDTLAPLSGVEGAERVELLRTKARAYEALGSPAQARAHWERLVERRPEDAGLRVELARSLVALEAYATAREQLHKAAQLAPDDPRPRVLEMRTYMREGDYERANELYAQLRSEELGIERELLSQGADLAMAQGDYETAIERLRRAQEVEPTEAGAVALARAHRRAERPERARAVLEAWSQERSGEPGPAAKRLLAELLDRAGEGEAAARLYRQLLLENPDDVVALNNLAWLIHDDRPRQAVAMSERALELAPGLTEARHTLALALRQAGETERAVQALEQVVAEAERERYVLDLAELYIEQRRWAEARDPLQRLLESGDLADPQRARRLLERARTASG</sequence>
<evidence type="ECO:0000313" key="7">
    <source>
        <dbReference type="Proteomes" id="UP000738126"/>
    </source>
</evidence>
<protein>
    <recommendedName>
        <fullName evidence="8">PEP-CTERM system TPR-repeat lipoprotein</fullName>
    </recommendedName>
</protein>
<dbReference type="Proteomes" id="UP000738126">
    <property type="component" value="Unassembled WGS sequence"/>
</dbReference>
<dbReference type="PROSITE" id="PS51257">
    <property type="entry name" value="PROKAR_LIPOPROTEIN"/>
    <property type="match status" value="1"/>
</dbReference>
<proteinExistence type="predicted"/>
<dbReference type="InterPro" id="IPR050498">
    <property type="entry name" value="Ycf3"/>
</dbReference>
<feature type="repeat" description="TPR" evidence="3">
    <location>
        <begin position="706"/>
        <end position="739"/>
    </location>
</feature>
<keyword evidence="1" id="KW-0677">Repeat</keyword>
<comment type="caution">
    <text evidence="6">The sequence shown here is derived from an EMBL/GenBank/DDBJ whole genome shotgun (WGS) entry which is preliminary data.</text>
</comment>
<evidence type="ECO:0000256" key="4">
    <source>
        <dbReference type="SAM" id="Coils"/>
    </source>
</evidence>
<dbReference type="PROSITE" id="PS50293">
    <property type="entry name" value="TPR_REGION"/>
    <property type="match status" value="1"/>
</dbReference>
<keyword evidence="7" id="KW-1185">Reference proteome</keyword>
<keyword evidence="4" id="KW-0175">Coiled coil</keyword>
<evidence type="ECO:0000256" key="3">
    <source>
        <dbReference type="PROSITE-ProRule" id="PRU00339"/>
    </source>
</evidence>
<dbReference type="PANTHER" id="PTHR44858:SF1">
    <property type="entry name" value="UDP-N-ACETYLGLUCOSAMINE--PEPTIDE N-ACETYLGLUCOSAMINYLTRANSFERASE SPINDLY-RELATED"/>
    <property type="match status" value="1"/>
</dbReference>
<feature type="repeat" description="TPR" evidence="3">
    <location>
        <begin position="466"/>
        <end position="499"/>
    </location>
</feature>
<dbReference type="PANTHER" id="PTHR44858">
    <property type="entry name" value="TETRATRICOPEPTIDE REPEAT PROTEIN 6"/>
    <property type="match status" value="1"/>
</dbReference>
<dbReference type="InterPro" id="IPR011990">
    <property type="entry name" value="TPR-like_helical_dom_sf"/>
</dbReference>
<dbReference type="Pfam" id="PF13432">
    <property type="entry name" value="TPR_16"/>
    <property type="match status" value="4"/>
</dbReference>
<keyword evidence="2 3" id="KW-0802">TPR repeat</keyword>
<evidence type="ECO:0008006" key="8">
    <source>
        <dbReference type="Google" id="ProtNLM"/>
    </source>
</evidence>
<evidence type="ECO:0000313" key="6">
    <source>
        <dbReference type="EMBL" id="MBK1726601.1"/>
    </source>
</evidence>
<dbReference type="PROSITE" id="PS50005">
    <property type="entry name" value="TPR"/>
    <property type="match status" value="3"/>
</dbReference>
<reference evidence="6 7" key="1">
    <citation type="journal article" date="2020" name="Microorganisms">
        <title>Osmotic Adaptation and Compatible Solute Biosynthesis of Phototrophic Bacteria as Revealed from Genome Analyses.</title>
        <authorList>
            <person name="Imhoff J.F."/>
            <person name="Rahn T."/>
            <person name="Kunzel S."/>
            <person name="Keller A."/>
            <person name="Neulinger S.C."/>
        </authorList>
    </citation>
    <scope>NUCLEOTIDE SEQUENCE [LARGE SCALE GENOMIC DNA]</scope>
    <source>
        <strain evidence="6 7">DSM 15116</strain>
    </source>
</reference>
<dbReference type="EMBL" id="NRSH01000053">
    <property type="protein sequence ID" value="MBK1726601.1"/>
    <property type="molecule type" value="Genomic_DNA"/>
</dbReference>
<dbReference type="Pfam" id="PF14559">
    <property type="entry name" value="TPR_19"/>
    <property type="match status" value="2"/>
</dbReference>
<feature type="coiled-coil region" evidence="4">
    <location>
        <begin position="687"/>
        <end position="735"/>
    </location>
</feature>